<name>A0A8H3GS72_9AGAM</name>
<evidence type="ECO:0000256" key="11">
    <source>
        <dbReference type="ARBA" id="ARBA00024615"/>
    </source>
</evidence>
<evidence type="ECO:0000256" key="6">
    <source>
        <dbReference type="ARBA" id="ARBA00022824"/>
    </source>
</evidence>
<accession>A0A8H3GS72</accession>
<dbReference type="InterPro" id="IPR026849">
    <property type="entry name" value="ATG2"/>
</dbReference>
<reference evidence="14" key="1">
    <citation type="submission" date="2021-01" db="EMBL/GenBank/DDBJ databases">
        <authorList>
            <person name="Kaushik A."/>
        </authorList>
    </citation>
    <scope>NUCLEOTIDE SEQUENCE</scope>
    <source>
        <strain evidence="14">AG4-RS23</strain>
    </source>
</reference>
<keyword evidence="5" id="KW-0813">Transport</keyword>
<evidence type="ECO:0000256" key="12">
    <source>
        <dbReference type="ARBA" id="ARBA00024631"/>
    </source>
</evidence>
<evidence type="ECO:0000256" key="5">
    <source>
        <dbReference type="ARBA" id="ARBA00022448"/>
    </source>
</evidence>
<gene>
    <name evidence="14" type="ORF">RDB_LOCUS70903</name>
</gene>
<dbReference type="GO" id="GO:0000045">
    <property type="term" value="P:autophagosome assembly"/>
    <property type="evidence" value="ECO:0007669"/>
    <property type="project" value="TreeGrafter"/>
</dbReference>
<comment type="catalytic activity">
    <reaction evidence="11">
        <text>a 1,2-diacyl-sn-glycero-3-phosphoethanolamine(in) = a 1,2-diacyl-sn-glycero-3-phosphoethanolamine(out)</text>
        <dbReference type="Rhea" id="RHEA:38895"/>
        <dbReference type="ChEBI" id="CHEBI:64612"/>
    </reaction>
</comment>
<feature type="region of interest" description="Disordered" evidence="13">
    <location>
        <begin position="406"/>
        <end position="425"/>
    </location>
</feature>
<sequence>MFSFLRSIALPLPTFGIALPANIQRRLLSFVLKYFLGHLVKPGQLDDHKIDAQIGSGRVEIKDVELDDSAINNLLVGLPVSLREGTLGSVSVQVPWPNVLAGSLSVSVSGVSLTLALRRTPTSAPTSTVPIDLSSSVASMVAETFVHKDLSEAENNALRQSIHSELPIAEPSIDDDFAIPGSMDPFLEAAIPESMEESVVLGDAEGVGVLTAVVERLMARFTCSAKDISITLIHEGHASFHLGVSEFAYGDGVSNSNVAKDISLRGFSISLTPLEPTDPSSVIYSPIGSPDRQNSGESEQDNMQQSVTSLASSAMFQSAIGSPTISTRQELPHPQQILSLSEEPLSITIATRTRDIIPPGSTATAARPQRSPKFSVDAKMGYLACALRPIDVRSILGALNLVAPQNNRTNGQSPPRQETKKGMPVFEGSGRIRGVVLALLLENPQSPSFSRQQLDTEMSKFFQQPTLPLSTPHFRARVDSIEPSFNAAGDLRAQVGEISLFHVQGGPNPASSPILIADPNLDAQYPVNMNAPVFDIMDWTKPALQAGHPKISSWRVRALPGQKLKASGSPIVIDLKANKSGDIEVGVLPLHVFLDLKVLEDAIAFGNSIGSTGPDFVAEENDSEVDDATPPTTPRGLHSVADDMERVEEQARDVTISCPLIRVQLRTPSPPDCNQRSGAIIIDLHSLGADIASTPLQVRWGRLLVALANDGDTKATTILSVGPSRTPSLNVKPFGGLTPTQKRPDATEPEISKVIVRPGIPTTLEVQLPALYVLLSKFNFEGLQFWVDDATQWSERVLGDRRLDQSRDASLIGSRFFTRNSSIGTVETAGAGKSQTIISVNLDRAEVHLFVPRKIAIGSADILPFEITAVGLEVILEMKPDGKDETRVSASILDTTVQNANGSPLASTILSRTHSLNLAGHAKPVIKVNFNGIVDPETGSRENRIKATLTGLTFTLAKTFAWAEDLGEFFKAPPGTFEAVVPTERVRLNVSLVDSCVKLVAPKNPGALAVVIGGVHFNTDVIASSTEVISDAGLRTVTVMVADNEKPEHGDEVSVTPSKVRFTSDVDIWKQRGFASLVVVEELATRVTVRKESYPPLSVEVSRVRVGVLACADTLGALASFSADLATMFPKPPPIEKPRIHEVQRTDADTSPRGVLDDLEDKAFEHREPEFEHTLDIIKDDVPKNPDYLDKSFGVTGAGLMALSDEELLSESADEDEMSESMLDEGSAIISSSHHTRAYETASRTIAPEEEPQGKRGETITLLAQEINIVEDYYENVEPEPVLTTNVTDGPVAFSLNVQNCDVTIRLHDGYDWEKTRIAIEQGRKACRTRIAIEQGRKAVRRRLEKIRQLLASGQAPDESVEETHAVLFNSIYIGLQQDLEDMEPEAMIAAIDQELADDGGDTATVSSWQTLAGGSGTRPTHKRQSSKATNKKSRRLTRSRGPRIEIVLKGLSASVSQFGPDEGTAMRALVTIKDLEILDHIKTSTWNAFLTSMAADSRGNVRETGSNMVRAEFCIVRPIANASVEEGRLKAKILPIRLHVDQDALDFLKKFFMFKDPDAEVKPVDGKPAEEMFLQHVEIFPVDLKLDYKPKRVDYQHVEIFPVDLKLDYKPKRVDYRALREGRTIELMNFFHFEGAEMTLRHITLSGITGWARMGDTLNDLWTPDVKATQLADIVAGIAPFRSLVRVGAGMADLVLLPASAGWRRDRRREKGVRGAAAEAAALGARLATGAQVVLERAESMLGASPAAGSGFTSRPGPGVGAFRGPITAVPAGGEWDGSASMLAPSAFAGNEEGDTDEEGSGDEMISRYSQQPRDVSEGVRSGAQALRRNATAAAQTILAIPMEVYEQTESEGPMRAVVRAVPIAVLRPMIGATEAVGQTLLGLRNSLDPHAAIDEGAKWKRR</sequence>
<evidence type="ECO:0000256" key="4">
    <source>
        <dbReference type="ARBA" id="ARBA00018070"/>
    </source>
</evidence>
<evidence type="ECO:0000256" key="10">
    <source>
        <dbReference type="ARBA" id="ARBA00024479"/>
    </source>
</evidence>
<dbReference type="GO" id="GO:0043495">
    <property type="term" value="F:protein-membrane adaptor activity"/>
    <property type="evidence" value="ECO:0007669"/>
    <property type="project" value="TreeGrafter"/>
</dbReference>
<protein>
    <recommendedName>
        <fullName evidence="4">Autophagy-related protein 2</fullName>
    </recommendedName>
</protein>
<dbReference type="GO" id="GO:0061908">
    <property type="term" value="C:phagophore"/>
    <property type="evidence" value="ECO:0007669"/>
    <property type="project" value="TreeGrafter"/>
</dbReference>
<evidence type="ECO:0000256" key="7">
    <source>
        <dbReference type="ARBA" id="ARBA00023006"/>
    </source>
</evidence>
<comment type="catalytic activity">
    <reaction evidence="10">
        <text>a 1,2-diacyl-sn-glycero-3-phospho-L-serine(in) = a 1,2-diacyl-sn-glycero-3-phospho-L-serine(out)</text>
        <dbReference type="Rhea" id="RHEA:38663"/>
        <dbReference type="ChEBI" id="CHEBI:57262"/>
    </reaction>
</comment>
<dbReference type="GO" id="GO:0061723">
    <property type="term" value="P:glycophagy"/>
    <property type="evidence" value="ECO:0007669"/>
    <property type="project" value="TreeGrafter"/>
</dbReference>
<organism evidence="14 15">
    <name type="scientific">Rhizoctonia solani</name>
    <dbReference type="NCBI Taxonomy" id="456999"/>
    <lineage>
        <taxon>Eukaryota</taxon>
        <taxon>Fungi</taxon>
        <taxon>Dikarya</taxon>
        <taxon>Basidiomycota</taxon>
        <taxon>Agaricomycotina</taxon>
        <taxon>Agaricomycetes</taxon>
        <taxon>Cantharellales</taxon>
        <taxon>Ceratobasidiaceae</taxon>
        <taxon>Rhizoctonia</taxon>
    </lineage>
</organism>
<feature type="compositionally biased region" description="Basic residues" evidence="13">
    <location>
        <begin position="1420"/>
        <end position="1440"/>
    </location>
</feature>
<dbReference type="GO" id="GO:0000422">
    <property type="term" value="P:autophagy of mitochondrion"/>
    <property type="evidence" value="ECO:0007669"/>
    <property type="project" value="TreeGrafter"/>
</dbReference>
<dbReference type="GO" id="GO:0061709">
    <property type="term" value="P:reticulophagy"/>
    <property type="evidence" value="ECO:0007669"/>
    <property type="project" value="TreeGrafter"/>
</dbReference>
<evidence type="ECO:0000256" key="8">
    <source>
        <dbReference type="ARBA" id="ARBA00023055"/>
    </source>
</evidence>
<feature type="compositionally biased region" description="Acidic residues" evidence="13">
    <location>
        <begin position="1793"/>
        <end position="1803"/>
    </location>
</feature>
<dbReference type="GO" id="GO:0006869">
    <property type="term" value="P:lipid transport"/>
    <property type="evidence" value="ECO:0007669"/>
    <property type="project" value="UniProtKB-KW"/>
</dbReference>
<dbReference type="GO" id="GO:0034045">
    <property type="term" value="C:phagophore assembly site membrane"/>
    <property type="evidence" value="ECO:0007669"/>
    <property type="project" value="UniProtKB-SubCell"/>
</dbReference>
<proteinExistence type="inferred from homology"/>
<evidence type="ECO:0000256" key="2">
    <source>
        <dbReference type="ARBA" id="ARBA00004623"/>
    </source>
</evidence>
<keyword evidence="8" id="KW-0445">Lipid transport</keyword>
<dbReference type="GO" id="GO:0005789">
    <property type="term" value="C:endoplasmic reticulum membrane"/>
    <property type="evidence" value="ECO:0007669"/>
    <property type="project" value="UniProtKB-SubCell"/>
</dbReference>
<feature type="region of interest" description="Disordered" evidence="13">
    <location>
        <begin position="1410"/>
        <end position="1440"/>
    </location>
</feature>
<comment type="subcellular location">
    <subcellularLocation>
        <location evidence="1">Endoplasmic reticulum membrane</location>
        <topology evidence="1">Peripheral membrane protein</topology>
    </subcellularLocation>
    <subcellularLocation>
        <location evidence="2">Preautophagosomal structure membrane</location>
        <topology evidence="2">Peripheral membrane protein</topology>
    </subcellularLocation>
</comment>
<feature type="region of interest" description="Disordered" evidence="13">
    <location>
        <begin position="280"/>
        <end position="308"/>
    </location>
</feature>
<dbReference type="Pfam" id="PF13329">
    <property type="entry name" value="ATG2_CAD"/>
    <property type="match status" value="2"/>
</dbReference>
<evidence type="ECO:0000256" key="13">
    <source>
        <dbReference type="SAM" id="MobiDB-lite"/>
    </source>
</evidence>
<dbReference type="EMBL" id="CAJMWY010001252">
    <property type="protein sequence ID" value="CAE6462680.1"/>
    <property type="molecule type" value="Genomic_DNA"/>
</dbReference>
<evidence type="ECO:0000256" key="9">
    <source>
        <dbReference type="ARBA" id="ARBA00023136"/>
    </source>
</evidence>
<dbReference type="Proteomes" id="UP000663861">
    <property type="component" value="Unassembled WGS sequence"/>
</dbReference>
<comment type="similarity">
    <text evidence="3">Belongs to the ATG2 family.</text>
</comment>
<evidence type="ECO:0000256" key="1">
    <source>
        <dbReference type="ARBA" id="ARBA00004406"/>
    </source>
</evidence>
<dbReference type="PANTHER" id="PTHR13190:SF1">
    <property type="entry name" value="AUTOPHAGY-RELATED 2, ISOFORM A"/>
    <property type="match status" value="1"/>
</dbReference>
<comment type="catalytic activity">
    <reaction evidence="12">
        <text>a 1,2-diacyl-sn-glycero-3-phosphocholine(in) = a 1,2-diacyl-sn-glycero-3-phosphocholine(out)</text>
        <dbReference type="Rhea" id="RHEA:38571"/>
        <dbReference type="ChEBI" id="CHEBI:57643"/>
    </reaction>
</comment>
<comment type="caution">
    <text evidence="14">The sequence shown here is derived from an EMBL/GenBank/DDBJ whole genome shotgun (WGS) entry which is preliminary data.</text>
</comment>
<feature type="compositionally biased region" description="Acidic residues" evidence="13">
    <location>
        <begin position="617"/>
        <end position="627"/>
    </location>
</feature>
<keyword evidence="7" id="KW-0072">Autophagy</keyword>
<feature type="region of interest" description="Disordered" evidence="13">
    <location>
        <begin position="1787"/>
        <end position="1825"/>
    </location>
</feature>
<keyword evidence="9" id="KW-0472">Membrane</keyword>
<dbReference type="GO" id="GO:0034727">
    <property type="term" value="P:piecemeal microautophagy of the nucleus"/>
    <property type="evidence" value="ECO:0007669"/>
    <property type="project" value="TreeGrafter"/>
</dbReference>
<evidence type="ECO:0000313" key="15">
    <source>
        <dbReference type="Proteomes" id="UP000663861"/>
    </source>
</evidence>
<feature type="compositionally biased region" description="Polar residues" evidence="13">
    <location>
        <begin position="406"/>
        <end position="416"/>
    </location>
</feature>
<feature type="compositionally biased region" description="Polar residues" evidence="13">
    <location>
        <begin position="291"/>
        <end position="308"/>
    </location>
</feature>
<dbReference type="PANTHER" id="PTHR13190">
    <property type="entry name" value="AUTOPHAGY-RELATED 2, ISOFORM A"/>
    <property type="match status" value="1"/>
</dbReference>
<evidence type="ECO:0000313" key="14">
    <source>
        <dbReference type="EMBL" id="CAE6462680.1"/>
    </source>
</evidence>
<dbReference type="GO" id="GO:0032266">
    <property type="term" value="F:phosphatidylinositol-3-phosphate binding"/>
    <property type="evidence" value="ECO:0007669"/>
    <property type="project" value="TreeGrafter"/>
</dbReference>
<keyword evidence="6" id="KW-0256">Endoplasmic reticulum</keyword>
<evidence type="ECO:0000256" key="3">
    <source>
        <dbReference type="ARBA" id="ARBA00009714"/>
    </source>
</evidence>
<feature type="region of interest" description="Disordered" evidence="13">
    <location>
        <begin position="615"/>
        <end position="638"/>
    </location>
</feature>